<sequence>MWDEGMRRGGNEKHLSLVHAATLQFRPLCRFPLSTLWPYDHFTILSRRPPSTPSVSASASSAPSSLRPGGVAPRAPRLLTDGACTTFLGCTKEEGERVHGGGCRLHPAPQPHRATSTLWPFVPHTFEKTTSSIPFCHLSASSSPPLSSPVRKSRPVLATRFGGYRPRSALDHSFLTKAGCGARVTLGYAWGASCRRRCRRSSSIILPAPRHRHSAGRGEEAEEVSTHGALERDDERMGKGSDDRGEGREARRGDGVASKTRFDDPWLLVRAVRQG</sequence>
<evidence type="ECO:0000313" key="2">
    <source>
        <dbReference type="EMBL" id="KAK6974882.1"/>
    </source>
</evidence>
<proteinExistence type="predicted"/>
<dbReference type="Proteomes" id="UP001362999">
    <property type="component" value="Unassembled WGS sequence"/>
</dbReference>
<feature type="compositionally biased region" description="Low complexity" evidence="1">
    <location>
        <begin position="49"/>
        <end position="68"/>
    </location>
</feature>
<accession>A0AAV9Z9K7</accession>
<protein>
    <submittedName>
        <fullName evidence="2">Uncharacterized protein</fullName>
    </submittedName>
</protein>
<dbReference type="AlphaFoldDB" id="A0AAV9Z9K7"/>
<feature type="region of interest" description="Disordered" evidence="1">
    <location>
        <begin position="209"/>
        <end position="258"/>
    </location>
</feature>
<name>A0AAV9Z9K7_9AGAR</name>
<evidence type="ECO:0000256" key="1">
    <source>
        <dbReference type="SAM" id="MobiDB-lite"/>
    </source>
</evidence>
<comment type="caution">
    <text evidence="2">The sequence shown here is derived from an EMBL/GenBank/DDBJ whole genome shotgun (WGS) entry which is preliminary data.</text>
</comment>
<evidence type="ECO:0000313" key="3">
    <source>
        <dbReference type="Proteomes" id="UP001362999"/>
    </source>
</evidence>
<gene>
    <name evidence="2" type="ORF">R3P38DRAFT_577388</name>
</gene>
<keyword evidence="3" id="KW-1185">Reference proteome</keyword>
<feature type="compositionally biased region" description="Basic and acidic residues" evidence="1">
    <location>
        <begin position="229"/>
        <end position="258"/>
    </location>
</feature>
<organism evidence="2 3">
    <name type="scientific">Favolaschia claudopus</name>
    <dbReference type="NCBI Taxonomy" id="2862362"/>
    <lineage>
        <taxon>Eukaryota</taxon>
        <taxon>Fungi</taxon>
        <taxon>Dikarya</taxon>
        <taxon>Basidiomycota</taxon>
        <taxon>Agaricomycotina</taxon>
        <taxon>Agaricomycetes</taxon>
        <taxon>Agaricomycetidae</taxon>
        <taxon>Agaricales</taxon>
        <taxon>Marasmiineae</taxon>
        <taxon>Mycenaceae</taxon>
        <taxon>Favolaschia</taxon>
    </lineage>
</organism>
<feature type="region of interest" description="Disordered" evidence="1">
    <location>
        <begin position="49"/>
        <end position="74"/>
    </location>
</feature>
<reference evidence="2 3" key="1">
    <citation type="journal article" date="2024" name="J Genomics">
        <title>Draft genome sequencing and assembly of Favolaschia claudopus CIRM-BRFM 2984 isolated from oak limbs.</title>
        <authorList>
            <person name="Navarro D."/>
            <person name="Drula E."/>
            <person name="Chaduli D."/>
            <person name="Cazenave R."/>
            <person name="Ahrendt S."/>
            <person name="Wang J."/>
            <person name="Lipzen A."/>
            <person name="Daum C."/>
            <person name="Barry K."/>
            <person name="Grigoriev I.V."/>
            <person name="Favel A."/>
            <person name="Rosso M.N."/>
            <person name="Martin F."/>
        </authorList>
    </citation>
    <scope>NUCLEOTIDE SEQUENCE [LARGE SCALE GENOMIC DNA]</scope>
    <source>
        <strain evidence="2 3">CIRM-BRFM 2984</strain>
    </source>
</reference>
<dbReference type="EMBL" id="JAWWNJ010000178">
    <property type="protein sequence ID" value="KAK6974882.1"/>
    <property type="molecule type" value="Genomic_DNA"/>
</dbReference>